<gene>
    <name evidence="5" type="ORF">BEMITA_LOCUS3229</name>
</gene>
<evidence type="ECO:0000256" key="3">
    <source>
        <dbReference type="ARBA" id="ARBA00022679"/>
    </source>
</evidence>
<protein>
    <recommendedName>
        <fullName evidence="7">UDP-glucuronosyltransferase</fullName>
    </recommendedName>
</protein>
<evidence type="ECO:0000313" key="6">
    <source>
        <dbReference type="Proteomes" id="UP001152759"/>
    </source>
</evidence>
<feature type="transmembrane region" description="Helical" evidence="4">
    <location>
        <begin position="340"/>
        <end position="367"/>
    </location>
</feature>
<evidence type="ECO:0000256" key="1">
    <source>
        <dbReference type="ARBA" id="ARBA00009995"/>
    </source>
</evidence>
<dbReference type="CDD" id="cd03784">
    <property type="entry name" value="GT1_Gtf-like"/>
    <property type="match status" value="1"/>
</dbReference>
<keyword evidence="2" id="KW-0328">Glycosyltransferase</keyword>
<accession>A0A9P0C6Q3</accession>
<sequence length="389" mass="43930">MELFFGQEAFVVLGRLFNASIVSYSSFGYSPQVLRAVGATNAFSYVPHKDLPYAGPMSLLQRLNNAFLSYATMLHFHYWYYPAHDEIITRLVPGRHPPIVDMLGNVSLVFLTGNTALDGARLYPPCVVQLTALHLKDPKPLDKELKSIMDKAEHGVIYFSYGSIIKMSHLPRSIIEMFLSTFERLDQTVLWKTDLNTTDLNIPKNVHVRSWFEQTSILAHSNCVLFVTHGGLSSMMEAIRAAVPIVGTSFYGDQIINLANAEYYGFGIHVHYSSLTQQSFHAAITRVLSDPTFKLNVIQRSNIFKDEPVPPLDEAVYWVEYVIRHKGAHHLKPLAAYIPWYQLFLFDVIVVFSAAFLVLAYTVYIVVKVVLYLTRSLCGGSKSIKVKLN</sequence>
<dbReference type="SUPFAM" id="SSF53756">
    <property type="entry name" value="UDP-Glycosyltransferase/glycogen phosphorylase"/>
    <property type="match status" value="1"/>
</dbReference>
<dbReference type="Gene3D" id="3.40.50.2000">
    <property type="entry name" value="Glycogen Phosphorylase B"/>
    <property type="match status" value="1"/>
</dbReference>
<dbReference type="Pfam" id="PF00201">
    <property type="entry name" value="UDPGT"/>
    <property type="match status" value="1"/>
</dbReference>
<dbReference type="EMBL" id="OU963871">
    <property type="protein sequence ID" value="CAH0763197.1"/>
    <property type="molecule type" value="Genomic_DNA"/>
</dbReference>
<dbReference type="KEGG" id="btab:109031899"/>
<dbReference type="GO" id="GO:0008194">
    <property type="term" value="F:UDP-glycosyltransferase activity"/>
    <property type="evidence" value="ECO:0007669"/>
    <property type="project" value="InterPro"/>
</dbReference>
<reference evidence="5" key="1">
    <citation type="submission" date="2021-12" db="EMBL/GenBank/DDBJ databases">
        <authorList>
            <person name="King R."/>
        </authorList>
    </citation>
    <scope>NUCLEOTIDE SEQUENCE</scope>
</reference>
<evidence type="ECO:0008006" key="7">
    <source>
        <dbReference type="Google" id="ProtNLM"/>
    </source>
</evidence>
<dbReference type="FunFam" id="3.40.50.2000:FF:000021">
    <property type="entry name" value="UDP-glucuronosyltransferase"/>
    <property type="match status" value="1"/>
</dbReference>
<organism evidence="5 6">
    <name type="scientific">Bemisia tabaci</name>
    <name type="common">Sweetpotato whitefly</name>
    <name type="synonym">Aleurodes tabaci</name>
    <dbReference type="NCBI Taxonomy" id="7038"/>
    <lineage>
        <taxon>Eukaryota</taxon>
        <taxon>Metazoa</taxon>
        <taxon>Ecdysozoa</taxon>
        <taxon>Arthropoda</taxon>
        <taxon>Hexapoda</taxon>
        <taxon>Insecta</taxon>
        <taxon>Pterygota</taxon>
        <taxon>Neoptera</taxon>
        <taxon>Paraneoptera</taxon>
        <taxon>Hemiptera</taxon>
        <taxon>Sternorrhyncha</taxon>
        <taxon>Aleyrodoidea</taxon>
        <taxon>Aleyrodidae</taxon>
        <taxon>Aleyrodinae</taxon>
        <taxon>Bemisia</taxon>
    </lineage>
</organism>
<keyword evidence="6" id="KW-1185">Reference proteome</keyword>
<dbReference type="AlphaFoldDB" id="A0A9P0C6Q3"/>
<dbReference type="PANTHER" id="PTHR48043">
    <property type="entry name" value="EG:EG0003.4 PROTEIN-RELATED"/>
    <property type="match status" value="1"/>
</dbReference>
<keyword evidence="4" id="KW-0472">Membrane</keyword>
<dbReference type="InterPro" id="IPR050271">
    <property type="entry name" value="UDP-glycosyltransferase"/>
</dbReference>
<keyword evidence="3" id="KW-0808">Transferase</keyword>
<evidence type="ECO:0000256" key="4">
    <source>
        <dbReference type="SAM" id="Phobius"/>
    </source>
</evidence>
<evidence type="ECO:0000256" key="2">
    <source>
        <dbReference type="ARBA" id="ARBA00022676"/>
    </source>
</evidence>
<comment type="similarity">
    <text evidence="1">Belongs to the UDP-glycosyltransferase family.</text>
</comment>
<dbReference type="Proteomes" id="UP001152759">
    <property type="component" value="Chromosome 10"/>
</dbReference>
<dbReference type="PANTHER" id="PTHR48043:SF159">
    <property type="entry name" value="EG:EG0003.4 PROTEIN-RELATED"/>
    <property type="match status" value="1"/>
</dbReference>
<keyword evidence="4" id="KW-0812">Transmembrane</keyword>
<evidence type="ECO:0000313" key="5">
    <source>
        <dbReference type="EMBL" id="CAH0763197.1"/>
    </source>
</evidence>
<name>A0A9P0C6Q3_BEMTA</name>
<proteinExistence type="inferred from homology"/>
<dbReference type="InterPro" id="IPR002213">
    <property type="entry name" value="UDP_glucos_trans"/>
</dbReference>
<keyword evidence="4" id="KW-1133">Transmembrane helix</keyword>